<reference evidence="1" key="2">
    <citation type="submission" date="2025-09" db="UniProtKB">
        <authorList>
            <consortium name="Ensembl"/>
        </authorList>
    </citation>
    <scope>IDENTIFICATION</scope>
</reference>
<sequence length="66" mass="7827">MLDLDFGRELLPEEYEFKLHEKDYGGQKAIYWEVKYPLPLSNRDVSYKHTSCSDKYSVCAGIDRFM</sequence>
<organism evidence="1 2">
    <name type="scientific">Sinocyclocheilus grahami</name>
    <name type="common">Dianchi golden-line fish</name>
    <name type="synonym">Barbus grahami</name>
    <dbReference type="NCBI Taxonomy" id="75366"/>
    <lineage>
        <taxon>Eukaryota</taxon>
        <taxon>Metazoa</taxon>
        <taxon>Chordata</taxon>
        <taxon>Craniata</taxon>
        <taxon>Vertebrata</taxon>
        <taxon>Euteleostomi</taxon>
        <taxon>Actinopterygii</taxon>
        <taxon>Neopterygii</taxon>
        <taxon>Teleostei</taxon>
        <taxon>Ostariophysi</taxon>
        <taxon>Cypriniformes</taxon>
        <taxon>Cyprinidae</taxon>
        <taxon>Cyprininae</taxon>
        <taxon>Sinocyclocheilus</taxon>
    </lineage>
</organism>
<dbReference type="Proteomes" id="UP000472262">
    <property type="component" value="Unassembled WGS sequence"/>
</dbReference>
<dbReference type="InParanoid" id="A0A672NK28"/>
<evidence type="ECO:0000313" key="2">
    <source>
        <dbReference type="Proteomes" id="UP000472262"/>
    </source>
</evidence>
<accession>A0A672NK28</accession>
<dbReference type="AlphaFoldDB" id="A0A672NK28"/>
<name>A0A672NK28_SINGR</name>
<dbReference type="Ensembl" id="ENSSGRT00000055106.1">
    <property type="protein sequence ID" value="ENSSGRP00000051578.1"/>
    <property type="gene ID" value="ENSSGRG00000027301.1"/>
</dbReference>
<proteinExistence type="predicted"/>
<evidence type="ECO:0000313" key="1">
    <source>
        <dbReference type="Ensembl" id="ENSSGRP00000051578.1"/>
    </source>
</evidence>
<protein>
    <submittedName>
        <fullName evidence="1">Uncharacterized protein</fullName>
    </submittedName>
</protein>
<dbReference type="OMA" id="ELREQEC"/>
<keyword evidence="2" id="KW-1185">Reference proteome</keyword>
<reference evidence="1" key="1">
    <citation type="submission" date="2025-08" db="UniProtKB">
        <authorList>
            <consortium name="Ensembl"/>
        </authorList>
    </citation>
    <scope>IDENTIFICATION</scope>
</reference>